<keyword evidence="1" id="KW-0812">Transmembrane</keyword>
<gene>
    <name evidence="2" type="ORF">Mgra_00009064</name>
</gene>
<keyword evidence="1" id="KW-0472">Membrane</keyword>
<evidence type="ECO:0000313" key="3">
    <source>
        <dbReference type="Proteomes" id="UP000605970"/>
    </source>
</evidence>
<protein>
    <submittedName>
        <fullName evidence="2">AA_TRNA_LIGASE_II domain-containing protein</fullName>
    </submittedName>
</protein>
<proteinExistence type="predicted"/>
<name>A0A8S9ZE02_9BILA</name>
<keyword evidence="1" id="KW-1133">Transmembrane helix</keyword>
<evidence type="ECO:0000313" key="2">
    <source>
        <dbReference type="EMBL" id="KAF7629932.1"/>
    </source>
</evidence>
<organism evidence="2 3">
    <name type="scientific">Meloidogyne graminicola</name>
    <dbReference type="NCBI Taxonomy" id="189291"/>
    <lineage>
        <taxon>Eukaryota</taxon>
        <taxon>Metazoa</taxon>
        <taxon>Ecdysozoa</taxon>
        <taxon>Nematoda</taxon>
        <taxon>Chromadorea</taxon>
        <taxon>Rhabditida</taxon>
        <taxon>Tylenchina</taxon>
        <taxon>Tylenchomorpha</taxon>
        <taxon>Tylenchoidea</taxon>
        <taxon>Meloidogynidae</taxon>
        <taxon>Meloidogyninae</taxon>
        <taxon>Meloidogyne</taxon>
    </lineage>
</organism>
<dbReference type="SUPFAM" id="SSF50249">
    <property type="entry name" value="Nucleic acid-binding proteins"/>
    <property type="match status" value="1"/>
</dbReference>
<keyword evidence="3" id="KW-1185">Reference proteome</keyword>
<dbReference type="OrthoDB" id="360585at2759"/>
<reference evidence="2" key="1">
    <citation type="journal article" date="2020" name="Ecol. Evol.">
        <title>Genome structure and content of the rice root-knot nematode (Meloidogyne graminicola).</title>
        <authorList>
            <person name="Phan N.T."/>
            <person name="Danchin E.G.J."/>
            <person name="Klopp C."/>
            <person name="Perfus-Barbeoch L."/>
            <person name="Kozlowski D.K."/>
            <person name="Koutsovoulos G.D."/>
            <person name="Lopez-Roques C."/>
            <person name="Bouchez O."/>
            <person name="Zahm M."/>
            <person name="Besnard G."/>
            <person name="Bellafiore S."/>
        </authorList>
    </citation>
    <scope>NUCLEOTIDE SEQUENCE</scope>
    <source>
        <strain evidence="2">VN-18</strain>
    </source>
</reference>
<feature type="non-terminal residue" evidence="2">
    <location>
        <position position="1"/>
    </location>
</feature>
<dbReference type="Gene3D" id="2.40.50.140">
    <property type="entry name" value="Nucleic acid-binding proteins"/>
    <property type="match status" value="1"/>
</dbReference>
<dbReference type="InterPro" id="IPR012340">
    <property type="entry name" value="NA-bd_OB-fold"/>
</dbReference>
<evidence type="ECO:0000256" key="1">
    <source>
        <dbReference type="SAM" id="Phobius"/>
    </source>
</evidence>
<dbReference type="Proteomes" id="UP000605970">
    <property type="component" value="Unassembled WGS sequence"/>
</dbReference>
<comment type="caution">
    <text evidence="2">The sequence shown here is derived from an EMBL/GenBank/DDBJ whole genome shotgun (WGS) entry which is preliminary data.</text>
</comment>
<accession>A0A8S9ZE02</accession>
<sequence>CYFKRFCNFKYLKEIVVGNYFLFIKYSIISVDSFFLIKVLSSSIRINDLLNESEPIRDIVIQGWVRHAQRFGKMLFLKLNDGTCHHQLQAVVPPNNLSYCSRWQCSSTTWTLEFSV</sequence>
<feature type="transmembrane region" description="Helical" evidence="1">
    <location>
        <begin position="20"/>
        <end position="40"/>
    </location>
</feature>
<dbReference type="AlphaFoldDB" id="A0A8S9ZE02"/>
<dbReference type="EMBL" id="JABEBT010000135">
    <property type="protein sequence ID" value="KAF7629932.1"/>
    <property type="molecule type" value="Genomic_DNA"/>
</dbReference>